<protein>
    <submittedName>
        <fullName evidence="1">Uncharacterized protein</fullName>
    </submittedName>
</protein>
<dbReference type="Proteomes" id="UP000236286">
    <property type="component" value="Unassembled WGS sequence"/>
</dbReference>
<gene>
    <name evidence="1" type="ORF">CR492_17990</name>
</gene>
<proteinExistence type="predicted"/>
<accession>A0A2J7TCP8</accession>
<organism evidence="1 2">
    <name type="scientific">Methylocella silvestris</name>
    <dbReference type="NCBI Taxonomy" id="199596"/>
    <lineage>
        <taxon>Bacteria</taxon>
        <taxon>Pseudomonadati</taxon>
        <taxon>Pseudomonadota</taxon>
        <taxon>Alphaproteobacteria</taxon>
        <taxon>Hyphomicrobiales</taxon>
        <taxon>Beijerinckiaceae</taxon>
        <taxon>Methylocella</taxon>
    </lineage>
</organism>
<evidence type="ECO:0000313" key="2">
    <source>
        <dbReference type="Proteomes" id="UP000236286"/>
    </source>
</evidence>
<evidence type="ECO:0000313" key="1">
    <source>
        <dbReference type="EMBL" id="PNG24544.1"/>
    </source>
</evidence>
<name>A0A2J7TCP8_METSI</name>
<dbReference type="EMBL" id="PDZR01000029">
    <property type="protein sequence ID" value="PNG24544.1"/>
    <property type="molecule type" value="Genomic_DNA"/>
</dbReference>
<dbReference type="AlphaFoldDB" id="A0A2J7TCP8"/>
<sequence>MGGASPIAAAERNHEREALIEHDVASEPLRGFMGLQRQKGPNLTGERERRLRAHFSGAATLAPRR</sequence>
<comment type="caution">
    <text evidence="1">The sequence shown here is derived from an EMBL/GenBank/DDBJ whole genome shotgun (WGS) entry which is preliminary data.</text>
</comment>
<reference evidence="1 2" key="1">
    <citation type="submission" date="2017-10" db="EMBL/GenBank/DDBJ databases">
        <title>Genome announcement of Methylocella silvestris TVC from permafrost.</title>
        <authorList>
            <person name="Wang J."/>
            <person name="Geng K."/>
            <person name="Ul-Haque F."/>
            <person name="Crombie A.T."/>
            <person name="Street L.E."/>
            <person name="Wookey P.A."/>
            <person name="Murrell J.C."/>
            <person name="Pratscher J."/>
        </authorList>
    </citation>
    <scope>NUCLEOTIDE SEQUENCE [LARGE SCALE GENOMIC DNA]</scope>
    <source>
        <strain evidence="1 2">TVC</strain>
    </source>
</reference>